<keyword evidence="2 5" id="KW-0812">Transmembrane</keyword>
<feature type="transmembrane region" description="Helical" evidence="5">
    <location>
        <begin position="20"/>
        <end position="41"/>
    </location>
</feature>
<dbReference type="PROSITE" id="PS01218">
    <property type="entry name" value="TATC"/>
    <property type="match status" value="1"/>
</dbReference>
<dbReference type="EMBL" id="QGTW01000002">
    <property type="protein sequence ID" value="PWW31356.1"/>
    <property type="molecule type" value="Genomic_DNA"/>
</dbReference>
<dbReference type="Proteomes" id="UP000247150">
    <property type="component" value="Unassembled WGS sequence"/>
</dbReference>
<dbReference type="GO" id="GO:0033281">
    <property type="term" value="C:TAT protein transport complex"/>
    <property type="evidence" value="ECO:0007669"/>
    <property type="project" value="UniProtKB-UniRule"/>
</dbReference>
<comment type="similarity">
    <text evidence="5">Belongs to the TatC family.</text>
</comment>
<dbReference type="InterPro" id="IPR019820">
    <property type="entry name" value="Sec-indep_translocase_CS"/>
</dbReference>
<keyword evidence="5" id="KW-0813">Transport</keyword>
<dbReference type="PANTHER" id="PTHR30371:SF4">
    <property type="entry name" value="SEC-INDEPENDENT PROTEIN TRANSLOCASE PROTEIN TATCD"/>
    <property type="match status" value="1"/>
</dbReference>
<accession>A0A2V3A3G3</accession>
<keyword evidence="5" id="KW-0653">Protein transport</keyword>
<keyword evidence="3 5" id="KW-1133">Transmembrane helix</keyword>
<dbReference type="InterPro" id="IPR002033">
    <property type="entry name" value="TatC"/>
</dbReference>
<dbReference type="GO" id="GO:0065002">
    <property type="term" value="P:intracellular protein transmembrane transport"/>
    <property type="evidence" value="ECO:0007669"/>
    <property type="project" value="TreeGrafter"/>
</dbReference>
<feature type="transmembrane region" description="Helical" evidence="5">
    <location>
        <begin position="150"/>
        <end position="176"/>
    </location>
</feature>
<dbReference type="OrthoDB" id="9777044at2"/>
<comment type="caution">
    <text evidence="6">The sequence shown here is derived from an EMBL/GenBank/DDBJ whole genome shotgun (WGS) entry which is preliminary data.</text>
</comment>
<evidence type="ECO:0000256" key="5">
    <source>
        <dbReference type="HAMAP-Rule" id="MF_00902"/>
    </source>
</evidence>
<feature type="transmembrane region" description="Helical" evidence="5">
    <location>
        <begin position="61"/>
        <end position="82"/>
    </location>
</feature>
<keyword evidence="5" id="KW-1003">Cell membrane</keyword>
<comment type="function">
    <text evidence="5">Part of the twin-arginine translocation (Tat) system that transports large folded proteins containing a characteristic twin-arginine motif in their signal peptide across membranes.</text>
</comment>
<keyword evidence="4 5" id="KW-0472">Membrane</keyword>
<organism evidence="6 7">
    <name type="scientific">Cytobacillus oceanisediminis</name>
    <dbReference type="NCBI Taxonomy" id="665099"/>
    <lineage>
        <taxon>Bacteria</taxon>
        <taxon>Bacillati</taxon>
        <taxon>Bacillota</taxon>
        <taxon>Bacilli</taxon>
        <taxon>Bacillales</taxon>
        <taxon>Bacillaceae</taxon>
        <taxon>Cytobacillus</taxon>
    </lineage>
</organism>
<dbReference type="GO" id="GO:0043953">
    <property type="term" value="P:protein transport by the Tat complex"/>
    <property type="evidence" value="ECO:0007669"/>
    <property type="project" value="UniProtKB-UniRule"/>
</dbReference>
<feature type="transmembrane region" description="Helical" evidence="5">
    <location>
        <begin position="188"/>
        <end position="206"/>
    </location>
</feature>
<dbReference type="HAMAP" id="MF_00902">
    <property type="entry name" value="TatC"/>
    <property type="match status" value="1"/>
</dbReference>
<feature type="transmembrane region" description="Helical" evidence="5">
    <location>
        <begin position="103"/>
        <end position="130"/>
    </location>
</feature>
<dbReference type="PRINTS" id="PR01840">
    <property type="entry name" value="TATCFAMILY"/>
</dbReference>
<evidence type="ECO:0000256" key="3">
    <source>
        <dbReference type="ARBA" id="ARBA00022989"/>
    </source>
</evidence>
<dbReference type="Pfam" id="PF00902">
    <property type="entry name" value="TatC"/>
    <property type="match status" value="1"/>
</dbReference>
<comment type="subunit">
    <text evidence="5">Forms a complex with TatA.</text>
</comment>
<dbReference type="AlphaFoldDB" id="A0A2V3A3G3"/>
<evidence type="ECO:0000313" key="7">
    <source>
        <dbReference type="Proteomes" id="UP000247150"/>
    </source>
</evidence>
<dbReference type="NCBIfam" id="TIGR00945">
    <property type="entry name" value="tatC"/>
    <property type="match status" value="1"/>
</dbReference>
<feature type="transmembrane region" description="Helical" evidence="5">
    <location>
        <begin position="212"/>
        <end position="230"/>
    </location>
</feature>
<evidence type="ECO:0000256" key="2">
    <source>
        <dbReference type="ARBA" id="ARBA00022692"/>
    </source>
</evidence>
<gene>
    <name evidence="5" type="primary">tatC</name>
    <name evidence="6" type="ORF">DFO73_102353</name>
</gene>
<reference evidence="6 7" key="1">
    <citation type="submission" date="2018-05" db="EMBL/GenBank/DDBJ databases">
        <title>Freshwater and sediment microbial communities from various areas in North America, analyzing microbe dynamics in response to fracking.</title>
        <authorList>
            <person name="Lamendella R."/>
        </authorList>
    </citation>
    <scope>NUCLEOTIDE SEQUENCE [LARGE SCALE GENOMIC DNA]</scope>
    <source>
        <strain evidence="6 7">15_TX</strain>
    </source>
</reference>
<evidence type="ECO:0000313" key="6">
    <source>
        <dbReference type="EMBL" id="PWW31356.1"/>
    </source>
</evidence>
<evidence type="ECO:0000256" key="4">
    <source>
        <dbReference type="ARBA" id="ARBA00023136"/>
    </source>
</evidence>
<dbReference type="PANTHER" id="PTHR30371">
    <property type="entry name" value="SEC-INDEPENDENT PROTEIN TRANSLOCASE PROTEIN TATC"/>
    <property type="match status" value="1"/>
</dbReference>
<dbReference type="GO" id="GO:0009977">
    <property type="term" value="F:proton motive force dependent protein transmembrane transporter activity"/>
    <property type="evidence" value="ECO:0007669"/>
    <property type="project" value="TreeGrafter"/>
</dbReference>
<proteinExistence type="inferred from homology"/>
<protein>
    <recommendedName>
        <fullName evidence="5">Sec-independent protein translocase protein TatC</fullName>
    </recommendedName>
</protein>
<keyword evidence="5" id="KW-0811">Translocation</keyword>
<evidence type="ECO:0000256" key="1">
    <source>
        <dbReference type="ARBA" id="ARBA00004141"/>
    </source>
</evidence>
<comment type="subcellular location">
    <subcellularLocation>
        <location evidence="5">Cell membrane</location>
        <topology evidence="5">Multi-pass membrane protein</topology>
    </subcellularLocation>
    <subcellularLocation>
        <location evidence="1">Membrane</location>
        <topology evidence="1">Multi-pass membrane protein</topology>
    </subcellularLocation>
</comment>
<dbReference type="RefSeq" id="WP_110063888.1">
    <property type="nucleotide sequence ID" value="NZ_QGTW01000002.1"/>
</dbReference>
<name>A0A2V3A3G3_9BACI</name>
<sequence>MESKDVHLIEHLEELRQRIIKTLIAFILFMIAAFIFVQDIYQWLIRDLDGKLAILGPSDILWVYMVLSGVLAIAATIPVAAYQAWRFVAPALKKEERRVTLGFIPGLFLLFIAGLSFGYFVLFPIVLGFLTQLSAGQFETMFTADKYFRFMINLTLPFGVLFEMPLVVMFLTKLGILNPNRLAKSRKLSYFALIVISILITPPDFISDILVIVPLLLLFEVSVTISKMVYKKKLMGEMIKGSAPAN</sequence>